<feature type="chain" id="PRO_5005596274" evidence="2">
    <location>
        <begin position="19"/>
        <end position="319"/>
    </location>
</feature>
<dbReference type="STRING" id="3914.A0A0L9V6J5"/>
<dbReference type="EMBL" id="CM003378">
    <property type="protein sequence ID" value="KOM50608.1"/>
    <property type="molecule type" value="Genomic_DNA"/>
</dbReference>
<dbReference type="Proteomes" id="UP000053144">
    <property type="component" value="Chromosome 8"/>
</dbReference>
<name>A0A0L9V6J5_PHAAN</name>
<gene>
    <name evidence="3" type="ORF">LR48_Vigan08g143500</name>
</gene>
<dbReference type="AlphaFoldDB" id="A0A0L9V6J5"/>
<reference evidence="4" key="1">
    <citation type="journal article" date="2015" name="Proc. Natl. Acad. Sci. U.S.A.">
        <title>Genome sequencing of adzuki bean (Vigna angularis) provides insight into high starch and low fat accumulation and domestication.</title>
        <authorList>
            <person name="Yang K."/>
            <person name="Tian Z."/>
            <person name="Chen C."/>
            <person name="Luo L."/>
            <person name="Zhao B."/>
            <person name="Wang Z."/>
            <person name="Yu L."/>
            <person name="Li Y."/>
            <person name="Sun Y."/>
            <person name="Li W."/>
            <person name="Chen Y."/>
            <person name="Li Y."/>
            <person name="Zhang Y."/>
            <person name="Ai D."/>
            <person name="Zhao J."/>
            <person name="Shang C."/>
            <person name="Ma Y."/>
            <person name="Wu B."/>
            <person name="Wang M."/>
            <person name="Gao L."/>
            <person name="Sun D."/>
            <person name="Zhang P."/>
            <person name="Guo F."/>
            <person name="Wang W."/>
            <person name="Li Y."/>
            <person name="Wang J."/>
            <person name="Varshney R.K."/>
            <person name="Wang J."/>
            <person name="Ling H.Q."/>
            <person name="Wan P."/>
        </authorList>
    </citation>
    <scope>NUCLEOTIDE SEQUENCE</scope>
    <source>
        <strain evidence="4">cv. Jingnong 6</strain>
    </source>
</reference>
<evidence type="ECO:0000256" key="1">
    <source>
        <dbReference type="SAM" id="MobiDB-lite"/>
    </source>
</evidence>
<dbReference type="Gramene" id="KOM50608">
    <property type="protein sequence ID" value="KOM50608"/>
    <property type="gene ID" value="LR48_Vigan08g143500"/>
</dbReference>
<dbReference type="Pfam" id="PF05097">
    <property type="entry name" value="DUF688"/>
    <property type="match status" value="1"/>
</dbReference>
<keyword evidence="2" id="KW-0732">Signal</keyword>
<proteinExistence type="predicted"/>
<organism evidence="3 4">
    <name type="scientific">Phaseolus angularis</name>
    <name type="common">Azuki bean</name>
    <name type="synonym">Vigna angularis</name>
    <dbReference type="NCBI Taxonomy" id="3914"/>
    <lineage>
        <taxon>Eukaryota</taxon>
        <taxon>Viridiplantae</taxon>
        <taxon>Streptophyta</taxon>
        <taxon>Embryophyta</taxon>
        <taxon>Tracheophyta</taxon>
        <taxon>Spermatophyta</taxon>
        <taxon>Magnoliopsida</taxon>
        <taxon>eudicotyledons</taxon>
        <taxon>Gunneridae</taxon>
        <taxon>Pentapetalae</taxon>
        <taxon>rosids</taxon>
        <taxon>fabids</taxon>
        <taxon>Fabales</taxon>
        <taxon>Fabaceae</taxon>
        <taxon>Papilionoideae</taxon>
        <taxon>50 kb inversion clade</taxon>
        <taxon>NPAAA clade</taxon>
        <taxon>indigoferoid/millettioid clade</taxon>
        <taxon>Phaseoleae</taxon>
        <taxon>Vigna</taxon>
    </lineage>
</organism>
<feature type="compositionally biased region" description="Basic and acidic residues" evidence="1">
    <location>
        <begin position="277"/>
        <end position="286"/>
    </location>
</feature>
<accession>A0A0L9V6J5</accession>
<feature type="region of interest" description="Disordered" evidence="1">
    <location>
        <begin position="105"/>
        <end position="125"/>
    </location>
</feature>
<evidence type="ECO:0000313" key="4">
    <source>
        <dbReference type="Proteomes" id="UP000053144"/>
    </source>
</evidence>
<feature type="region of interest" description="Disordered" evidence="1">
    <location>
        <begin position="266"/>
        <end position="319"/>
    </location>
</feature>
<sequence>MILLFLLEHPFSLQLGNQEEESEDEGDGNKYENSSNIAAKGCGLLPILHIRNSLCLMNPVAAMKMKNQVSLPSASEVVKLNKTSHIRSFSPIPDVKKAWDAIHRNKSSSKAPSPDKQEGKKKLASESNRFTYSGELLPGRLSPFRRSRAAATGISPSRRPQSPFCGVKLLGDSREAENYKFGKVKFHSGVLGNVQDVQSLGNKQRIYHLQMFVSNSSSYSKWSQLGGWSGGRPLGLVIGQSVWWAATRPGARSLGLEIGHSAWWSVTRPGGRPTTRPSDRPPDRPPSRVTDYQPDHQAEWPITRPSDQLPGQVADLQTE</sequence>
<dbReference type="PANTHER" id="PTHR33671">
    <property type="entry name" value="N-METHYLTRANSFERASE, PUTATIVE (DUF688)-RELATED"/>
    <property type="match status" value="1"/>
</dbReference>
<evidence type="ECO:0000313" key="3">
    <source>
        <dbReference type="EMBL" id="KOM50608.1"/>
    </source>
</evidence>
<feature type="signal peptide" evidence="2">
    <location>
        <begin position="1"/>
        <end position="18"/>
    </location>
</feature>
<dbReference type="PANTHER" id="PTHR33671:SF3">
    <property type="entry name" value="F28N24.8 PROTEIN"/>
    <property type="match status" value="1"/>
</dbReference>
<evidence type="ECO:0000256" key="2">
    <source>
        <dbReference type="SAM" id="SignalP"/>
    </source>
</evidence>
<protein>
    <submittedName>
        <fullName evidence="3">Uncharacterized protein</fullName>
    </submittedName>
</protein>
<feature type="compositionally biased region" description="Basic and acidic residues" evidence="1">
    <location>
        <begin position="113"/>
        <end position="124"/>
    </location>
</feature>
<dbReference type="InterPro" id="IPR007789">
    <property type="entry name" value="DUF688"/>
</dbReference>